<keyword evidence="1" id="KW-1133">Transmembrane helix</keyword>
<keyword evidence="1" id="KW-0472">Membrane</keyword>
<evidence type="ECO:0000313" key="3">
    <source>
        <dbReference type="Proteomes" id="UP000231553"/>
    </source>
</evidence>
<evidence type="ECO:0000313" key="2">
    <source>
        <dbReference type="EMBL" id="PJE34656.1"/>
    </source>
</evidence>
<reference evidence="2 3" key="1">
    <citation type="journal article" date="2018" name="Int. J. Syst. Evol. Microbiol.">
        <title>Pseudooceanicola lipolyticus sp. nov., a marine alphaproteobacterium, reclassification of Oceanicola flagellatus as Pseudooceanicola flagellatus comb. nov. and emended description of the genus Pseudooceanicola.</title>
        <authorList>
            <person name="Huang M.-M."/>
            <person name="Guo L.-L."/>
            <person name="Wu Y.-H."/>
            <person name="Lai Q.-L."/>
            <person name="Shao Z.-Z."/>
            <person name="Wang C.-S."/>
            <person name="Wu M."/>
            <person name="Xu X.-W."/>
        </authorList>
    </citation>
    <scope>NUCLEOTIDE SEQUENCE [LARGE SCALE GENOMIC DNA]</scope>
    <source>
        <strain evidence="2 3">157</strain>
    </source>
</reference>
<dbReference type="GO" id="GO:0016853">
    <property type="term" value="F:isomerase activity"/>
    <property type="evidence" value="ECO:0007669"/>
    <property type="project" value="UniProtKB-KW"/>
</dbReference>
<organism evidence="2 3">
    <name type="scientific">Pseudooceanicola lipolyticus</name>
    <dbReference type="NCBI Taxonomy" id="2029104"/>
    <lineage>
        <taxon>Bacteria</taxon>
        <taxon>Pseudomonadati</taxon>
        <taxon>Pseudomonadota</taxon>
        <taxon>Alphaproteobacteria</taxon>
        <taxon>Rhodobacterales</taxon>
        <taxon>Paracoccaceae</taxon>
        <taxon>Pseudooceanicola</taxon>
    </lineage>
</organism>
<dbReference type="AlphaFoldDB" id="A0A2M8IVV0"/>
<feature type="transmembrane region" description="Helical" evidence="1">
    <location>
        <begin position="166"/>
        <end position="185"/>
    </location>
</feature>
<dbReference type="EMBL" id="PGTB01000154">
    <property type="protein sequence ID" value="PJE34656.1"/>
    <property type="molecule type" value="Genomic_DNA"/>
</dbReference>
<evidence type="ECO:0000256" key="1">
    <source>
        <dbReference type="SAM" id="Phobius"/>
    </source>
</evidence>
<feature type="transmembrane region" description="Helical" evidence="1">
    <location>
        <begin position="100"/>
        <end position="121"/>
    </location>
</feature>
<name>A0A2M8IVV0_9RHOB</name>
<protein>
    <submittedName>
        <fullName evidence="2">Isopropylmalate isomerase</fullName>
    </submittedName>
</protein>
<proteinExistence type="predicted"/>
<dbReference type="Proteomes" id="UP000231553">
    <property type="component" value="Unassembled WGS sequence"/>
</dbReference>
<feature type="transmembrane region" description="Helical" evidence="1">
    <location>
        <begin position="128"/>
        <end position="146"/>
    </location>
</feature>
<sequence length="189" mass="20583">MASGVRLGRCILHRWSPELGDPTVLGWVTFGAYGLAGLLCLAAFTRAAQPAIRRLGWCTGLLLLALMANKQLDLQSGVIAVGHCVSTAQGWYEHRQSFQAVFILALMAGFAAFGLWLLWSLRRHLHRIGLALAGLCLLMGFVALRAAGFQHVSALLPAELAHFRAFWTLELGGIALIALNALVALRWQR</sequence>
<keyword evidence="2" id="KW-0413">Isomerase</keyword>
<accession>A0A2M8IVV0</accession>
<feature type="transmembrane region" description="Helical" evidence="1">
    <location>
        <begin position="51"/>
        <end position="68"/>
    </location>
</feature>
<feature type="transmembrane region" description="Helical" evidence="1">
    <location>
        <begin position="24"/>
        <end position="44"/>
    </location>
</feature>
<keyword evidence="1" id="KW-0812">Transmembrane</keyword>
<comment type="caution">
    <text evidence="2">The sequence shown here is derived from an EMBL/GenBank/DDBJ whole genome shotgun (WGS) entry which is preliminary data.</text>
</comment>
<keyword evidence="3" id="KW-1185">Reference proteome</keyword>
<gene>
    <name evidence="2" type="ORF">CVM52_21165</name>
</gene>
<dbReference type="OrthoDB" id="428401at2"/>
<dbReference type="RefSeq" id="WP_133119919.1">
    <property type="nucleotide sequence ID" value="NZ_PGTB01000154.1"/>
</dbReference>